<dbReference type="CDD" id="cd19499">
    <property type="entry name" value="RecA-like_ClpB_Hsp104-like"/>
    <property type="match status" value="1"/>
</dbReference>
<comment type="subunit">
    <text evidence="8">Homohexamer. The oligomerization is ATP-dependent.</text>
</comment>
<dbReference type="InterPro" id="IPR003959">
    <property type="entry name" value="ATPase_AAA_core"/>
</dbReference>
<gene>
    <name evidence="13" type="ORF">GCM10009665_00280</name>
</gene>
<evidence type="ECO:0008006" key="15">
    <source>
        <dbReference type="Google" id="ProtNLM"/>
    </source>
</evidence>
<dbReference type="Pfam" id="PF10431">
    <property type="entry name" value="ClpB_D2-small"/>
    <property type="match status" value="1"/>
</dbReference>
<dbReference type="InterPro" id="IPR036628">
    <property type="entry name" value="Clp_N_dom_sf"/>
</dbReference>
<feature type="domain" description="AAA+ ATPase" evidence="11">
    <location>
        <begin position="505"/>
        <end position="691"/>
    </location>
</feature>
<feature type="region of interest" description="Disordered" evidence="10">
    <location>
        <begin position="778"/>
        <end position="812"/>
    </location>
</feature>
<dbReference type="InterPro" id="IPR001270">
    <property type="entry name" value="ClpA/B"/>
</dbReference>
<sequence length="812" mass="85824">MGRGFGVGGSARYADSVVFVLDRARREARASGAAEVEPDHLLVGLGSLCRSDLAQVLVRAGFDEAGRAAMARDAERVRECFDRAGVHPRYLRRSLRTALSVRVAPGSPAPGVVPRSSAARQVFTRAAELAAPDRVRAVVLLRAVLEALTPVGREVLRAYDVADPMAGFFPAAQRPDDDTPFLDRYGRDLSALARAGSLPPLIGRRDELRSLARVLVRRHKANAVLVGHAGTGKTGIVEGLAQRLAAPGAPAELAGSRIVELSMAALVAGTTHRGEFEERLRNVLAEAARSPELILFVDELHTVVGAGGRGASDAANILKPALARGELRCVGATTPAEYRRDIEGDAALRRRFEVIWVDEPTRDEAVEILAGLRESLGAHHGVPITPAACEAAVDLSIRHLPELRLPDKAIDVLDQACAVARIRTLSPGRPPGPQGAERIGREEVAVVVAERARLPLERVTRGEAERLLAMEEHLRRRVSGQPAAVHAVAQAVRTGRSGLGDPRRPVGVLLFAGPTGTGKTELAKALAEFLFGDEQRLVRVDLSEYKERHSISRLLGAPPGYLGHDREGQLSGPLRDHPHSVVLFDEVEKAHPEVLDLLLQVCDEGQLTDARGRRVPFGESVVIMTSNLGAARAPSGGPFGFAGPKPGPGPGAGVGAGEQAGREPVLAALREGLRPELLGRIRDVVVFSPLSAAALEQVLDKLLDRLADRLRGRSIELTLTDGARRLLLEHGSDPGAGARALEGAVDRLLVQPLGRALLAGSVLAGAVVRADAEGGELVLSPGEAPGAASGSGRIRTSGGRLPEGGLRSGPFD</sequence>
<evidence type="ECO:0000256" key="1">
    <source>
        <dbReference type="ARBA" id="ARBA00008675"/>
    </source>
</evidence>
<dbReference type="Gene3D" id="1.10.8.60">
    <property type="match status" value="2"/>
</dbReference>
<dbReference type="SMART" id="SM01086">
    <property type="entry name" value="ClpB_D2-small"/>
    <property type="match status" value="1"/>
</dbReference>
<evidence type="ECO:0000259" key="12">
    <source>
        <dbReference type="SMART" id="SM01086"/>
    </source>
</evidence>
<dbReference type="EMBL" id="BAAALF010000001">
    <property type="protein sequence ID" value="GAA1214487.1"/>
    <property type="molecule type" value="Genomic_DNA"/>
</dbReference>
<keyword evidence="3 9" id="KW-0547">Nucleotide-binding</keyword>
<dbReference type="InterPro" id="IPR019489">
    <property type="entry name" value="Clp_ATPase_C"/>
</dbReference>
<evidence type="ECO:0000259" key="11">
    <source>
        <dbReference type="SMART" id="SM00382"/>
    </source>
</evidence>
<keyword evidence="6" id="KW-0175">Coiled coil</keyword>
<comment type="caution">
    <text evidence="13">The sequence shown here is derived from an EMBL/GenBank/DDBJ whole genome shotgun (WGS) entry which is preliminary data.</text>
</comment>
<evidence type="ECO:0000256" key="10">
    <source>
        <dbReference type="SAM" id="MobiDB-lite"/>
    </source>
</evidence>
<name>A0ABN1VM24_9ACTN</name>
<accession>A0ABN1VM24</accession>
<dbReference type="InterPro" id="IPR050130">
    <property type="entry name" value="ClpA_ClpB"/>
</dbReference>
<dbReference type="Gene3D" id="3.40.50.300">
    <property type="entry name" value="P-loop containing nucleotide triphosphate hydrolases"/>
    <property type="match status" value="2"/>
</dbReference>
<feature type="compositionally biased region" description="Low complexity" evidence="10">
    <location>
        <begin position="780"/>
        <end position="800"/>
    </location>
</feature>
<keyword evidence="14" id="KW-1185">Reference proteome</keyword>
<organism evidence="13 14">
    <name type="scientific">Kitasatospora nipponensis</name>
    <dbReference type="NCBI Taxonomy" id="258049"/>
    <lineage>
        <taxon>Bacteria</taxon>
        <taxon>Bacillati</taxon>
        <taxon>Actinomycetota</taxon>
        <taxon>Actinomycetes</taxon>
        <taxon>Kitasatosporales</taxon>
        <taxon>Streptomycetaceae</taxon>
        <taxon>Kitasatospora</taxon>
    </lineage>
</organism>
<dbReference type="PROSITE" id="PS00870">
    <property type="entry name" value="CLPAB_1"/>
    <property type="match status" value="1"/>
</dbReference>
<comment type="similarity">
    <text evidence="1 9">Belongs to the ClpA/ClpB family.</text>
</comment>
<dbReference type="Pfam" id="PF17871">
    <property type="entry name" value="AAA_lid_9"/>
    <property type="match status" value="1"/>
</dbReference>
<evidence type="ECO:0000256" key="6">
    <source>
        <dbReference type="ARBA" id="ARBA00023054"/>
    </source>
</evidence>
<dbReference type="PANTHER" id="PTHR11638:SF18">
    <property type="entry name" value="HEAT SHOCK PROTEIN 104"/>
    <property type="match status" value="1"/>
</dbReference>
<evidence type="ECO:0000256" key="8">
    <source>
        <dbReference type="ARBA" id="ARBA00026057"/>
    </source>
</evidence>
<dbReference type="SMART" id="SM00382">
    <property type="entry name" value="AAA"/>
    <property type="match status" value="2"/>
</dbReference>
<evidence type="ECO:0000256" key="9">
    <source>
        <dbReference type="RuleBase" id="RU004432"/>
    </source>
</evidence>
<dbReference type="Pfam" id="PF00004">
    <property type="entry name" value="AAA"/>
    <property type="match status" value="1"/>
</dbReference>
<feature type="domain" description="Clp ATPase C-terminal" evidence="12">
    <location>
        <begin position="690"/>
        <end position="779"/>
    </location>
</feature>
<dbReference type="InterPro" id="IPR041546">
    <property type="entry name" value="ClpA/ClpB_AAA_lid"/>
</dbReference>
<evidence type="ECO:0000256" key="7">
    <source>
        <dbReference type="ARBA" id="ARBA00023186"/>
    </source>
</evidence>
<dbReference type="CDD" id="cd00009">
    <property type="entry name" value="AAA"/>
    <property type="match status" value="1"/>
</dbReference>
<keyword evidence="2" id="KW-0677">Repeat</keyword>
<evidence type="ECO:0000256" key="5">
    <source>
        <dbReference type="ARBA" id="ARBA00023016"/>
    </source>
</evidence>
<dbReference type="Pfam" id="PF07724">
    <property type="entry name" value="AAA_2"/>
    <property type="match status" value="1"/>
</dbReference>
<dbReference type="Gene3D" id="1.10.1780.10">
    <property type="entry name" value="Clp, N-terminal domain"/>
    <property type="match status" value="1"/>
</dbReference>
<dbReference type="Proteomes" id="UP001500037">
    <property type="component" value="Unassembled WGS sequence"/>
</dbReference>
<dbReference type="InterPro" id="IPR028299">
    <property type="entry name" value="ClpA/B_CS2"/>
</dbReference>
<evidence type="ECO:0000256" key="4">
    <source>
        <dbReference type="ARBA" id="ARBA00022840"/>
    </source>
</evidence>
<proteinExistence type="inferred from homology"/>
<dbReference type="InterPro" id="IPR003593">
    <property type="entry name" value="AAA+_ATPase"/>
</dbReference>
<keyword evidence="5" id="KW-0346">Stress response</keyword>
<feature type="domain" description="AAA+ ATPase" evidence="11">
    <location>
        <begin position="219"/>
        <end position="362"/>
    </location>
</feature>
<dbReference type="PANTHER" id="PTHR11638">
    <property type="entry name" value="ATP-DEPENDENT CLP PROTEASE"/>
    <property type="match status" value="1"/>
</dbReference>
<dbReference type="PROSITE" id="PS00871">
    <property type="entry name" value="CLPAB_2"/>
    <property type="match status" value="1"/>
</dbReference>
<dbReference type="PRINTS" id="PR00300">
    <property type="entry name" value="CLPPROTEASEA"/>
</dbReference>
<keyword evidence="7 9" id="KW-0143">Chaperone</keyword>
<evidence type="ECO:0000256" key="3">
    <source>
        <dbReference type="ARBA" id="ARBA00022741"/>
    </source>
</evidence>
<dbReference type="SUPFAM" id="SSF52540">
    <property type="entry name" value="P-loop containing nucleoside triphosphate hydrolases"/>
    <property type="match status" value="2"/>
</dbReference>
<keyword evidence="4 9" id="KW-0067">ATP-binding</keyword>
<reference evidence="13 14" key="1">
    <citation type="journal article" date="2019" name="Int. J. Syst. Evol. Microbiol.">
        <title>The Global Catalogue of Microorganisms (GCM) 10K type strain sequencing project: providing services to taxonomists for standard genome sequencing and annotation.</title>
        <authorList>
            <consortium name="The Broad Institute Genomics Platform"/>
            <consortium name="The Broad Institute Genome Sequencing Center for Infectious Disease"/>
            <person name="Wu L."/>
            <person name="Ma J."/>
        </authorList>
    </citation>
    <scope>NUCLEOTIDE SEQUENCE [LARGE SCALE GENOMIC DNA]</scope>
    <source>
        <strain evidence="13 14">JCM 13004</strain>
    </source>
</reference>
<protein>
    <recommendedName>
        <fullName evidence="15">ATP-dependent Clp protease ATP-binding subunit ClpC</fullName>
    </recommendedName>
</protein>
<dbReference type="InterPro" id="IPR027417">
    <property type="entry name" value="P-loop_NTPase"/>
</dbReference>
<evidence type="ECO:0000256" key="2">
    <source>
        <dbReference type="ARBA" id="ARBA00022737"/>
    </source>
</evidence>
<dbReference type="InterPro" id="IPR018368">
    <property type="entry name" value="ClpA/B_CS1"/>
</dbReference>
<evidence type="ECO:0000313" key="14">
    <source>
        <dbReference type="Proteomes" id="UP001500037"/>
    </source>
</evidence>
<evidence type="ECO:0000313" key="13">
    <source>
        <dbReference type="EMBL" id="GAA1214487.1"/>
    </source>
</evidence>